<dbReference type="PANTHER" id="PTHR48105">
    <property type="entry name" value="THIOREDOXIN REDUCTASE 1-RELATED-RELATED"/>
    <property type="match status" value="1"/>
</dbReference>
<dbReference type="SUPFAM" id="SSF51905">
    <property type="entry name" value="FAD/NAD(P)-binding domain"/>
    <property type="match status" value="1"/>
</dbReference>
<dbReference type="Proteomes" id="UP000185469">
    <property type="component" value="Chromosome"/>
</dbReference>
<feature type="domain" description="FAD/NAD(P)-binding" evidence="4">
    <location>
        <begin position="2"/>
        <end position="191"/>
    </location>
</feature>
<gene>
    <name evidence="5" type="ORF">CSPHI_11175</name>
</gene>
<keyword evidence="1" id="KW-0285">Flavoprotein</keyword>
<dbReference type="InterPro" id="IPR050097">
    <property type="entry name" value="Ferredoxin-NADP_redctase_2"/>
</dbReference>
<dbReference type="GO" id="GO:0004791">
    <property type="term" value="F:thioredoxin-disulfide reductase (NADPH) activity"/>
    <property type="evidence" value="ECO:0007669"/>
    <property type="project" value="UniProtKB-EC"/>
</dbReference>
<evidence type="ECO:0000313" key="5">
    <source>
        <dbReference type="EMBL" id="APT91444.1"/>
    </source>
</evidence>
<keyword evidence="6" id="KW-1185">Reference proteome</keyword>
<comment type="catalytic activity">
    <reaction evidence="3">
        <text>[thioredoxin]-dithiol + NADP(+) = [thioredoxin]-disulfide + NADPH + H(+)</text>
        <dbReference type="Rhea" id="RHEA:20345"/>
        <dbReference type="Rhea" id="RHEA-COMP:10698"/>
        <dbReference type="Rhea" id="RHEA-COMP:10700"/>
        <dbReference type="ChEBI" id="CHEBI:15378"/>
        <dbReference type="ChEBI" id="CHEBI:29950"/>
        <dbReference type="ChEBI" id="CHEBI:50058"/>
        <dbReference type="ChEBI" id="CHEBI:57783"/>
        <dbReference type="ChEBI" id="CHEBI:58349"/>
        <dbReference type="EC" id="1.8.1.9"/>
    </reaction>
</comment>
<dbReference type="Gene3D" id="3.50.50.60">
    <property type="entry name" value="FAD/NAD(P)-binding domain"/>
    <property type="match status" value="2"/>
</dbReference>
<name>A0A1L7D034_9CORY</name>
<dbReference type="PRINTS" id="PR00368">
    <property type="entry name" value="FADPNR"/>
</dbReference>
<accession>A0A1L7D034</accession>
<dbReference type="InterPro" id="IPR036188">
    <property type="entry name" value="FAD/NAD-bd_sf"/>
</dbReference>
<reference evidence="5 6" key="1">
    <citation type="submission" date="2014-08" db="EMBL/GenBank/DDBJ databases">
        <title>Complete genome sequence of Corynebacterium sphenisci CECT 5990(T) (=DSM 44792(T)), isolated from healthy wild penguins.</title>
        <authorList>
            <person name="Ruckert C."/>
            <person name="Albersmeier A."/>
            <person name="Winkler A."/>
            <person name="Kalinowski J."/>
        </authorList>
    </citation>
    <scope>NUCLEOTIDE SEQUENCE [LARGE SCALE GENOMIC DNA]</scope>
    <source>
        <strain evidence="5 6">DSM 44792</strain>
    </source>
</reference>
<dbReference type="InterPro" id="IPR023753">
    <property type="entry name" value="FAD/NAD-binding_dom"/>
</dbReference>
<evidence type="ECO:0000313" key="6">
    <source>
        <dbReference type="Proteomes" id="UP000185469"/>
    </source>
</evidence>
<dbReference type="STRING" id="1437874.CSPHI_11175"/>
<sequence length="315" mass="31951">MEVLIVGAGPAGLTAATVLGRQLRRVLVVDAGAPRNRGVGESHMLLTRDGADPAEILRIGRAEAAAYPGVELRRGVVESVTGAAGAFTAIVSGRPVTAALVLLAGGQADQVTGPPGLADRWGRGVYHCGYCHGHESAGLPLGVLATRPQDAVLARYLADRFSDDVVLFTGGSIALDEAARALLDAGGVRVTAEPVTRISGAEPELVVELAGAPPVPRARLFHRPEATQASPLAARLGCEIDPGWATVLVDPRQESSVPGVFAAGDCAQLRGLPAPAGFIAAGAGDAQRAAVWLESALFAASLGAGWPGADRPGAG</sequence>
<proteinExistence type="predicted"/>
<keyword evidence="2" id="KW-0560">Oxidoreductase</keyword>
<dbReference type="Pfam" id="PF07992">
    <property type="entry name" value="Pyr_redox_2"/>
    <property type="match status" value="1"/>
</dbReference>
<evidence type="ECO:0000259" key="4">
    <source>
        <dbReference type="Pfam" id="PF07992"/>
    </source>
</evidence>
<evidence type="ECO:0000256" key="3">
    <source>
        <dbReference type="ARBA" id="ARBA00048132"/>
    </source>
</evidence>
<evidence type="ECO:0000256" key="2">
    <source>
        <dbReference type="ARBA" id="ARBA00023002"/>
    </source>
</evidence>
<dbReference type="KEGG" id="csph:CSPHI_11175"/>
<organism evidence="5 6">
    <name type="scientific">Corynebacterium sphenisci DSM 44792</name>
    <dbReference type="NCBI Taxonomy" id="1437874"/>
    <lineage>
        <taxon>Bacteria</taxon>
        <taxon>Bacillati</taxon>
        <taxon>Actinomycetota</taxon>
        <taxon>Actinomycetes</taxon>
        <taxon>Mycobacteriales</taxon>
        <taxon>Corynebacteriaceae</taxon>
        <taxon>Corynebacterium</taxon>
    </lineage>
</organism>
<dbReference type="PRINTS" id="PR00469">
    <property type="entry name" value="PNDRDTASEII"/>
</dbReference>
<dbReference type="AlphaFoldDB" id="A0A1L7D034"/>
<protein>
    <recommendedName>
        <fullName evidence="4">FAD/NAD(P)-binding domain-containing protein</fullName>
    </recommendedName>
</protein>
<evidence type="ECO:0000256" key="1">
    <source>
        <dbReference type="ARBA" id="ARBA00022630"/>
    </source>
</evidence>
<dbReference type="EMBL" id="CP009248">
    <property type="protein sequence ID" value="APT91444.1"/>
    <property type="molecule type" value="Genomic_DNA"/>
</dbReference>